<feature type="transmembrane region" description="Helical" evidence="1">
    <location>
        <begin position="12"/>
        <end position="35"/>
    </location>
</feature>
<dbReference type="OrthoDB" id="10009196at2"/>
<dbReference type="AlphaFoldDB" id="A0A506YA99"/>
<feature type="transmembrane region" description="Helical" evidence="1">
    <location>
        <begin position="67"/>
        <end position="88"/>
    </location>
</feature>
<gene>
    <name evidence="2" type="ORF">FJ657_05210</name>
</gene>
<accession>A0A506YA99</accession>
<keyword evidence="1" id="KW-1133">Transmembrane helix</keyword>
<reference evidence="2 3" key="1">
    <citation type="submission" date="2019-06" db="EMBL/GenBank/DDBJ databases">
        <authorList>
            <person name="Li F."/>
        </authorList>
    </citation>
    <scope>NUCLEOTIDE SEQUENCE [LARGE SCALE GENOMIC DNA]</scope>
    <source>
        <strain evidence="2 3">10F1D-1</strain>
    </source>
</reference>
<dbReference type="RefSeq" id="WP_141162552.1">
    <property type="nucleotide sequence ID" value="NZ_VHQG01000001.1"/>
</dbReference>
<name>A0A506YA99_9MICO</name>
<sequence>MTSSPRPSLRGAFVVGWIAFAVATVVMLSGLSFVWQSSYWAVEAAVDPNAFADSQRFWALSSAIDPAIKAAMTLAPLLLVALLAGHALRWHRAQVVRPSVSPGGSDVASD</sequence>
<dbReference type="Proteomes" id="UP000316252">
    <property type="component" value="Unassembled WGS sequence"/>
</dbReference>
<keyword evidence="1" id="KW-0812">Transmembrane</keyword>
<comment type="caution">
    <text evidence="2">The sequence shown here is derived from an EMBL/GenBank/DDBJ whole genome shotgun (WGS) entry which is preliminary data.</text>
</comment>
<keyword evidence="3" id="KW-1185">Reference proteome</keyword>
<evidence type="ECO:0000256" key="1">
    <source>
        <dbReference type="SAM" id="Phobius"/>
    </source>
</evidence>
<protein>
    <submittedName>
        <fullName evidence="2">Uncharacterized protein</fullName>
    </submittedName>
</protein>
<keyword evidence="1" id="KW-0472">Membrane</keyword>
<evidence type="ECO:0000313" key="2">
    <source>
        <dbReference type="EMBL" id="TPW78027.1"/>
    </source>
</evidence>
<proteinExistence type="predicted"/>
<organism evidence="2 3">
    <name type="scientific">Schumannella soli</name>
    <dbReference type="NCBI Taxonomy" id="2590779"/>
    <lineage>
        <taxon>Bacteria</taxon>
        <taxon>Bacillati</taxon>
        <taxon>Actinomycetota</taxon>
        <taxon>Actinomycetes</taxon>
        <taxon>Micrococcales</taxon>
        <taxon>Microbacteriaceae</taxon>
        <taxon>Schumannella</taxon>
    </lineage>
</organism>
<evidence type="ECO:0000313" key="3">
    <source>
        <dbReference type="Proteomes" id="UP000316252"/>
    </source>
</evidence>
<dbReference type="EMBL" id="VHQG01000001">
    <property type="protein sequence ID" value="TPW78027.1"/>
    <property type="molecule type" value="Genomic_DNA"/>
</dbReference>